<comment type="caution">
    <text evidence="2">The sequence shown here is derived from an EMBL/GenBank/DDBJ whole genome shotgun (WGS) entry which is preliminary data.</text>
</comment>
<organism evidence="2 3">
    <name type="scientific">Penicillium canariense</name>
    <dbReference type="NCBI Taxonomy" id="189055"/>
    <lineage>
        <taxon>Eukaryota</taxon>
        <taxon>Fungi</taxon>
        <taxon>Dikarya</taxon>
        <taxon>Ascomycota</taxon>
        <taxon>Pezizomycotina</taxon>
        <taxon>Eurotiomycetes</taxon>
        <taxon>Eurotiomycetidae</taxon>
        <taxon>Eurotiales</taxon>
        <taxon>Aspergillaceae</taxon>
        <taxon>Penicillium</taxon>
    </lineage>
</organism>
<dbReference type="Proteomes" id="UP001149163">
    <property type="component" value="Unassembled WGS sequence"/>
</dbReference>
<dbReference type="RefSeq" id="XP_056541404.1">
    <property type="nucleotide sequence ID" value="XM_056688975.1"/>
</dbReference>
<evidence type="ECO:0000313" key="2">
    <source>
        <dbReference type="EMBL" id="KAJ5159846.1"/>
    </source>
</evidence>
<feature type="compositionally biased region" description="Polar residues" evidence="1">
    <location>
        <begin position="172"/>
        <end position="183"/>
    </location>
</feature>
<gene>
    <name evidence="2" type="ORF">N7482_006850</name>
</gene>
<proteinExistence type="predicted"/>
<dbReference type="GeneID" id="81428151"/>
<reference evidence="2" key="1">
    <citation type="submission" date="2022-11" db="EMBL/GenBank/DDBJ databases">
        <authorList>
            <person name="Petersen C."/>
        </authorList>
    </citation>
    <scope>NUCLEOTIDE SEQUENCE</scope>
    <source>
        <strain evidence="2">IBT 26290</strain>
    </source>
</reference>
<feature type="compositionally biased region" description="Basic and acidic residues" evidence="1">
    <location>
        <begin position="145"/>
        <end position="159"/>
    </location>
</feature>
<protein>
    <submittedName>
        <fullName evidence="2">Uncharacterized protein</fullName>
    </submittedName>
</protein>
<name>A0A9W9HYC3_9EURO</name>
<evidence type="ECO:0000313" key="3">
    <source>
        <dbReference type="Proteomes" id="UP001149163"/>
    </source>
</evidence>
<keyword evidence="3" id="KW-1185">Reference proteome</keyword>
<feature type="compositionally biased region" description="Low complexity" evidence="1">
    <location>
        <begin position="160"/>
        <end position="171"/>
    </location>
</feature>
<accession>A0A9W9HYC3</accession>
<feature type="region of interest" description="Disordered" evidence="1">
    <location>
        <begin position="140"/>
        <end position="196"/>
    </location>
</feature>
<dbReference type="AlphaFoldDB" id="A0A9W9HYC3"/>
<sequence length="379" mass="41986">MDGIVRAVCHISSNLRPPADAEIRRVSPAKSKFLTCSIHSFSHLIFLVSSSNRWANEEASSQGKTVPRVLSAGIWCNYTGLPESILTLGLTRVPRRREGPTARSMDNVPLVSGKWEIIKRRTYCYCYFIDTETLYMSMSSSSLTDGDKSASGRKTRSEEPSPVLSASAPLPTQRQCPGQNSTPARPDKSCGTRHSSSRYFPRMHIRDGGWWMADGGCTWGLHGVAPPLAQRQTPNLTVACHLQARQPDASDSAPPRRDHTQAIRQLRQAAIPYVGLLERKGKDRWREAGLDCEKLELGDLSRKSPRPQQDHACPTGVPVYIVHRGATSHRHSRIARGGTNGAGDRVKVPRGGARRAWISQIAQRAGSGEMTRRYRDEKE</sequence>
<dbReference type="EMBL" id="JAPQKN010000004">
    <property type="protein sequence ID" value="KAJ5159846.1"/>
    <property type="molecule type" value="Genomic_DNA"/>
</dbReference>
<reference evidence="2" key="2">
    <citation type="journal article" date="2023" name="IMA Fungus">
        <title>Comparative genomic study of the Penicillium genus elucidates a diverse pangenome and 15 lateral gene transfer events.</title>
        <authorList>
            <person name="Petersen C."/>
            <person name="Sorensen T."/>
            <person name="Nielsen M.R."/>
            <person name="Sondergaard T.E."/>
            <person name="Sorensen J.L."/>
            <person name="Fitzpatrick D.A."/>
            <person name="Frisvad J.C."/>
            <person name="Nielsen K.L."/>
        </authorList>
    </citation>
    <scope>NUCLEOTIDE SEQUENCE</scope>
    <source>
        <strain evidence="2">IBT 26290</strain>
    </source>
</reference>
<evidence type="ECO:0000256" key="1">
    <source>
        <dbReference type="SAM" id="MobiDB-lite"/>
    </source>
</evidence>